<dbReference type="GO" id="GO:0015074">
    <property type="term" value="P:DNA integration"/>
    <property type="evidence" value="ECO:0007669"/>
    <property type="project" value="InterPro"/>
</dbReference>
<dbReference type="EMBL" id="CAJNOC010001740">
    <property type="protein sequence ID" value="CAF0887644.1"/>
    <property type="molecule type" value="Genomic_DNA"/>
</dbReference>
<protein>
    <recommendedName>
        <fullName evidence="1">Integrase catalytic domain-containing protein</fullName>
    </recommendedName>
</protein>
<dbReference type="Proteomes" id="UP000663879">
    <property type="component" value="Unassembled WGS sequence"/>
</dbReference>
<dbReference type="AlphaFoldDB" id="A0A813YQW0"/>
<evidence type="ECO:0000313" key="3">
    <source>
        <dbReference type="Proteomes" id="UP000663879"/>
    </source>
</evidence>
<name>A0A813YQW0_9BILA</name>
<dbReference type="PROSITE" id="PS50994">
    <property type="entry name" value="INTEGRASE"/>
    <property type="match status" value="1"/>
</dbReference>
<keyword evidence="3" id="KW-1185">Reference proteome</keyword>
<sequence>MREAPILEVDQERAQRDKFYSLLEAKVLEDGLQNPEKKRINTRTVTSIDEYNKMIQAIEEAVEKTKGRTQKEHYLINKYEVYSVGETIKIILKRETQDDLVRFLVPYEQIFETILRIHNQVGHKCRDIMLQACNKNHLNITVEMITAFLNTCNQCIMNKKRNKTTGVVVKPILSENFNRRAQMDLIDFQSLPDGEFKWVMVYQDHFTKFLALRPLKNKSAFDVAGGLIDIVTIFGVPVILQSDNGHDLEIKAKKLFETVGYEGPEADCLDLAESEDLNELDDVFNPSEFELDEIIPRENSQENESESPAEEILRKANNLLGIRETVRTEVKDTEAPNLICRVVYIEFDKSLYELACEAGVLDTMFARNSFDLVKDCRIDYEIKLDKKISVRQAVREISIGGGQGMIKCNCTGGCLTNRCSCKKNGILCNSRCHGANGNCKNK</sequence>
<dbReference type="InterPro" id="IPR001584">
    <property type="entry name" value="Integrase_cat-core"/>
</dbReference>
<gene>
    <name evidence="2" type="ORF">OXX778_LOCUS10743</name>
</gene>
<dbReference type="InterPro" id="IPR012337">
    <property type="entry name" value="RNaseH-like_sf"/>
</dbReference>
<dbReference type="Gene3D" id="3.30.420.10">
    <property type="entry name" value="Ribonuclease H-like superfamily/Ribonuclease H"/>
    <property type="match status" value="1"/>
</dbReference>
<dbReference type="OrthoDB" id="6374475at2759"/>
<proteinExistence type="predicted"/>
<evidence type="ECO:0000259" key="1">
    <source>
        <dbReference type="PROSITE" id="PS50994"/>
    </source>
</evidence>
<feature type="domain" description="Integrase catalytic" evidence="1">
    <location>
        <begin position="167"/>
        <end position="259"/>
    </location>
</feature>
<dbReference type="GO" id="GO:0003676">
    <property type="term" value="F:nucleic acid binding"/>
    <property type="evidence" value="ECO:0007669"/>
    <property type="project" value="InterPro"/>
</dbReference>
<evidence type="ECO:0000313" key="2">
    <source>
        <dbReference type="EMBL" id="CAF0887644.1"/>
    </source>
</evidence>
<reference evidence="2" key="1">
    <citation type="submission" date="2021-02" db="EMBL/GenBank/DDBJ databases">
        <authorList>
            <person name="Nowell W R."/>
        </authorList>
    </citation>
    <scope>NUCLEOTIDE SEQUENCE</scope>
    <source>
        <strain evidence="2">Ploen Becks lab</strain>
    </source>
</reference>
<dbReference type="InterPro" id="IPR036397">
    <property type="entry name" value="RNaseH_sf"/>
</dbReference>
<dbReference type="SUPFAM" id="SSF53098">
    <property type="entry name" value="Ribonuclease H-like"/>
    <property type="match status" value="1"/>
</dbReference>
<organism evidence="2 3">
    <name type="scientific">Brachionus calyciflorus</name>
    <dbReference type="NCBI Taxonomy" id="104777"/>
    <lineage>
        <taxon>Eukaryota</taxon>
        <taxon>Metazoa</taxon>
        <taxon>Spiralia</taxon>
        <taxon>Gnathifera</taxon>
        <taxon>Rotifera</taxon>
        <taxon>Eurotatoria</taxon>
        <taxon>Monogononta</taxon>
        <taxon>Pseudotrocha</taxon>
        <taxon>Ploima</taxon>
        <taxon>Brachionidae</taxon>
        <taxon>Brachionus</taxon>
    </lineage>
</organism>
<accession>A0A813YQW0</accession>
<comment type="caution">
    <text evidence="2">The sequence shown here is derived from an EMBL/GenBank/DDBJ whole genome shotgun (WGS) entry which is preliminary data.</text>
</comment>